<reference evidence="1" key="2">
    <citation type="submission" date="2020-09" db="EMBL/GenBank/DDBJ databases">
        <authorList>
            <person name="Sun Q."/>
            <person name="Zhou Y."/>
        </authorList>
    </citation>
    <scope>NUCLEOTIDE SEQUENCE</scope>
    <source>
        <strain evidence="1">CGMCC 4.3508</strain>
    </source>
</reference>
<protein>
    <submittedName>
        <fullName evidence="1">Uncharacterized protein</fullName>
    </submittedName>
</protein>
<accession>A0A917VST6</accession>
<evidence type="ECO:0000313" key="1">
    <source>
        <dbReference type="EMBL" id="GGL14280.1"/>
    </source>
</evidence>
<dbReference type="EMBL" id="BMMH01000005">
    <property type="protein sequence ID" value="GGL14280.1"/>
    <property type="molecule type" value="Genomic_DNA"/>
</dbReference>
<organism evidence="1 2">
    <name type="scientific">Nocardia jinanensis</name>
    <dbReference type="NCBI Taxonomy" id="382504"/>
    <lineage>
        <taxon>Bacteria</taxon>
        <taxon>Bacillati</taxon>
        <taxon>Actinomycetota</taxon>
        <taxon>Actinomycetes</taxon>
        <taxon>Mycobacteriales</taxon>
        <taxon>Nocardiaceae</taxon>
        <taxon>Nocardia</taxon>
    </lineage>
</organism>
<evidence type="ECO:0000313" key="2">
    <source>
        <dbReference type="Proteomes" id="UP000638263"/>
    </source>
</evidence>
<keyword evidence="2" id="KW-1185">Reference proteome</keyword>
<name>A0A917VST6_9NOCA</name>
<dbReference type="Proteomes" id="UP000638263">
    <property type="component" value="Unassembled WGS sequence"/>
</dbReference>
<sequence>MQVLVELFTPSQRQEIRIEPYNLLLLELLTKFDAAVSIGLIFEWESKECAIPRSRSAIQRPGVDCAETLLSTAARLLCRVLSLVGVQPNAAVRRGASAVVF</sequence>
<gene>
    <name evidence="1" type="ORF">GCM10011588_31000</name>
</gene>
<reference evidence="1" key="1">
    <citation type="journal article" date="2014" name="Int. J. Syst. Evol. Microbiol.">
        <title>Complete genome sequence of Corynebacterium casei LMG S-19264T (=DSM 44701T), isolated from a smear-ripened cheese.</title>
        <authorList>
            <consortium name="US DOE Joint Genome Institute (JGI-PGF)"/>
            <person name="Walter F."/>
            <person name="Albersmeier A."/>
            <person name="Kalinowski J."/>
            <person name="Ruckert C."/>
        </authorList>
    </citation>
    <scope>NUCLEOTIDE SEQUENCE</scope>
    <source>
        <strain evidence="1">CGMCC 4.3508</strain>
    </source>
</reference>
<dbReference type="AlphaFoldDB" id="A0A917VST6"/>
<proteinExistence type="predicted"/>
<comment type="caution">
    <text evidence="1">The sequence shown here is derived from an EMBL/GenBank/DDBJ whole genome shotgun (WGS) entry which is preliminary data.</text>
</comment>